<dbReference type="InterPro" id="IPR018478">
    <property type="entry name" value="Sporu_reg_WhiA_N_dom"/>
</dbReference>
<proteinExistence type="inferred from homology"/>
<keyword evidence="2 4" id="KW-0238">DNA-binding</keyword>
<keyword evidence="3 4" id="KW-0131">Cell cycle</keyword>
<comment type="function">
    <text evidence="4">Involved in cell division and chromosome segregation.</text>
</comment>
<evidence type="ECO:0000313" key="9">
    <source>
        <dbReference type="Proteomes" id="UP000186705"/>
    </source>
</evidence>
<dbReference type="InterPro" id="IPR027434">
    <property type="entry name" value="Homing_endonucl"/>
</dbReference>
<keyword evidence="1 4" id="KW-0132">Cell division</keyword>
<dbReference type="PANTHER" id="PTHR37307">
    <property type="entry name" value="CELL DIVISION PROTEIN WHIA-RELATED"/>
    <property type="match status" value="1"/>
</dbReference>
<accession>A0A1U7NQL4</accession>
<keyword evidence="9" id="KW-1185">Reference proteome</keyword>
<dbReference type="InterPro" id="IPR003802">
    <property type="entry name" value="Sporulation_regulator_WhiA"/>
</dbReference>
<dbReference type="GO" id="GO:0051301">
    <property type="term" value="P:cell division"/>
    <property type="evidence" value="ECO:0007669"/>
    <property type="project" value="UniProtKB-UniRule"/>
</dbReference>
<feature type="domain" description="Sporulation regulator WhiA C-terminal" evidence="5">
    <location>
        <begin position="220"/>
        <end position="306"/>
    </location>
</feature>
<dbReference type="SUPFAM" id="SSF55608">
    <property type="entry name" value="Homing endonucleases"/>
    <property type="match status" value="1"/>
</dbReference>
<dbReference type="Pfam" id="PF02650">
    <property type="entry name" value="HTH_WhiA"/>
    <property type="match status" value="1"/>
</dbReference>
<dbReference type="Proteomes" id="UP000186705">
    <property type="component" value="Unassembled WGS sequence"/>
</dbReference>
<dbReference type="InterPro" id="IPR023054">
    <property type="entry name" value="Sporulation_regulator_WhiA_C"/>
</dbReference>
<dbReference type="GO" id="GO:0043937">
    <property type="term" value="P:regulation of sporulation"/>
    <property type="evidence" value="ECO:0007669"/>
    <property type="project" value="InterPro"/>
</dbReference>
<organism evidence="8 9">
    <name type="scientific">Dubosiella newyorkensis</name>
    <dbReference type="NCBI Taxonomy" id="1862672"/>
    <lineage>
        <taxon>Bacteria</taxon>
        <taxon>Bacillati</taxon>
        <taxon>Bacillota</taxon>
        <taxon>Erysipelotrichia</taxon>
        <taxon>Erysipelotrichales</taxon>
        <taxon>Erysipelotrichaceae</taxon>
        <taxon>Dubosiella</taxon>
    </lineage>
</organism>
<comment type="similarity">
    <text evidence="4">Belongs to the WhiA family.</text>
</comment>
<dbReference type="HAMAP" id="MF_01420">
    <property type="entry name" value="HTH_type_WhiA"/>
    <property type="match status" value="1"/>
</dbReference>
<feature type="domain" description="WhiA LAGLIDADG-like" evidence="7">
    <location>
        <begin position="124"/>
        <end position="215"/>
    </location>
</feature>
<dbReference type="NCBIfam" id="TIGR00647">
    <property type="entry name" value="DNA_bind_WhiA"/>
    <property type="match status" value="1"/>
</dbReference>
<evidence type="ECO:0000259" key="5">
    <source>
        <dbReference type="Pfam" id="PF02650"/>
    </source>
</evidence>
<evidence type="ECO:0000259" key="7">
    <source>
        <dbReference type="Pfam" id="PF14527"/>
    </source>
</evidence>
<evidence type="ECO:0000259" key="6">
    <source>
        <dbReference type="Pfam" id="PF10298"/>
    </source>
</evidence>
<dbReference type="EMBL" id="MPKA01000021">
    <property type="protein sequence ID" value="OLU47925.1"/>
    <property type="molecule type" value="Genomic_DNA"/>
</dbReference>
<dbReference type="GeneID" id="78274412"/>
<gene>
    <name evidence="4" type="primary">whiA</name>
    <name evidence="8" type="ORF">BO225_00380</name>
</gene>
<feature type="domain" description="Sporulation transcription regulator WhiA N-terminal" evidence="6">
    <location>
        <begin position="19"/>
        <end position="103"/>
    </location>
</feature>
<sequence length="318" mass="36750">MSFTSDIKAEICQVKLDDNEAKAQLCALLQSKGSLHMNWQGSYISVQMENAGIIKHIYTLIKRLYKIEGRLSVLKKMQLKKNNMYRLQIYESCTEILNDLGILTASGLHSSPIYKWIRSEKNARAYLQGCFLGSGSINSPKTTNYHLEMSASHEKQAYGIQKILERFYLPAKVIERKNVYVIYIKQGDKIADFLRLCNATSGLFLFEDNRIQRDFYNQLTRLDNCEVANEMKTFKAAKEQLACIQILEDHARQLQIPEKILQVMEIRKKHPEASINELCDEAYREYGEIISKSGMKHRLSKIKTMAKAWRSEDEEVDS</sequence>
<protein>
    <recommendedName>
        <fullName evidence="4">Probable cell division protein WhiA</fullName>
    </recommendedName>
</protein>
<evidence type="ECO:0000256" key="1">
    <source>
        <dbReference type="ARBA" id="ARBA00022618"/>
    </source>
</evidence>
<reference evidence="8 9" key="1">
    <citation type="submission" date="2016-11" db="EMBL/GenBank/DDBJ databases">
        <title>Description of two novel members of the family Erysipelotrichaceae: Ileibacterium lipovorans gen. nov., sp. nov. and Dubosiella newyorkensis, gen. nov., sp. nov.</title>
        <authorList>
            <person name="Cox L.M."/>
            <person name="Sohn J."/>
            <person name="Tyrrell K.L."/>
            <person name="Citron D.M."/>
            <person name="Lawson P.A."/>
            <person name="Patel N.B."/>
            <person name="Iizumi T."/>
            <person name="Perez-Perez G.I."/>
            <person name="Goldstein E.J."/>
            <person name="Blaser M.J."/>
        </authorList>
    </citation>
    <scope>NUCLEOTIDE SEQUENCE [LARGE SCALE GENOMIC DNA]</scope>
    <source>
        <strain evidence="8 9">NYU-BL-A4</strain>
    </source>
</reference>
<dbReference type="Pfam" id="PF10298">
    <property type="entry name" value="WhiA_N"/>
    <property type="match status" value="1"/>
</dbReference>
<comment type="caution">
    <text evidence="8">The sequence shown here is derived from an EMBL/GenBank/DDBJ whole genome shotgun (WGS) entry which is preliminary data.</text>
</comment>
<evidence type="ECO:0000256" key="3">
    <source>
        <dbReference type="ARBA" id="ARBA00023306"/>
    </source>
</evidence>
<evidence type="ECO:0000256" key="4">
    <source>
        <dbReference type="HAMAP-Rule" id="MF_01420"/>
    </source>
</evidence>
<name>A0A1U7NQL4_9FIRM</name>
<dbReference type="OrthoDB" id="401278at2"/>
<evidence type="ECO:0000256" key="2">
    <source>
        <dbReference type="ARBA" id="ARBA00023125"/>
    </source>
</evidence>
<evidence type="ECO:0000313" key="8">
    <source>
        <dbReference type="EMBL" id="OLU47925.1"/>
    </source>
</evidence>
<dbReference type="Gene3D" id="3.10.28.10">
    <property type="entry name" value="Homing endonucleases"/>
    <property type="match status" value="1"/>
</dbReference>
<dbReference type="STRING" id="1862672.BO225_00380"/>
<dbReference type="AlphaFoldDB" id="A0A1U7NQL4"/>
<dbReference type="Pfam" id="PF14527">
    <property type="entry name" value="LAGLIDADG_WhiA"/>
    <property type="match status" value="1"/>
</dbReference>
<dbReference type="InterPro" id="IPR039518">
    <property type="entry name" value="WhiA_LAGLIDADG_dom"/>
</dbReference>
<dbReference type="GO" id="GO:0003677">
    <property type="term" value="F:DNA binding"/>
    <property type="evidence" value="ECO:0007669"/>
    <property type="project" value="UniProtKB-UniRule"/>
</dbReference>
<dbReference type="PANTHER" id="PTHR37307:SF1">
    <property type="entry name" value="CELL DIVISION PROTEIN WHIA-RELATED"/>
    <property type="match status" value="1"/>
</dbReference>
<dbReference type="RefSeq" id="WP_076340327.1">
    <property type="nucleotide sequence ID" value="NZ_JBGNFS010000014.1"/>
</dbReference>